<dbReference type="Proteomes" id="UP001275084">
    <property type="component" value="Unassembled WGS sequence"/>
</dbReference>
<evidence type="ECO:0000313" key="3">
    <source>
        <dbReference type="EMBL" id="KAK3363767.1"/>
    </source>
</evidence>
<dbReference type="AlphaFoldDB" id="A0AAJ0MKH9"/>
<organism evidence="3 4">
    <name type="scientific">Lasiosphaeria hispida</name>
    <dbReference type="NCBI Taxonomy" id="260671"/>
    <lineage>
        <taxon>Eukaryota</taxon>
        <taxon>Fungi</taxon>
        <taxon>Dikarya</taxon>
        <taxon>Ascomycota</taxon>
        <taxon>Pezizomycotina</taxon>
        <taxon>Sordariomycetes</taxon>
        <taxon>Sordariomycetidae</taxon>
        <taxon>Sordariales</taxon>
        <taxon>Lasiosphaeriaceae</taxon>
        <taxon>Lasiosphaeria</taxon>
    </lineage>
</organism>
<evidence type="ECO:0000313" key="4">
    <source>
        <dbReference type="Proteomes" id="UP001275084"/>
    </source>
</evidence>
<feature type="region of interest" description="Disordered" evidence="1">
    <location>
        <begin position="281"/>
        <end position="311"/>
    </location>
</feature>
<name>A0AAJ0MKH9_9PEZI</name>
<sequence>MSGFEVAGILLGAFPVAINALEAYRDVATQLGVFYRIRLEHKKWRDDLEFYQLKLKTHLRQLLVPLGVNDTTITDLFSDLGGEGWREQWISDLLRMRLNDSNDLYVRYILGMQRVMDDVNRELAVDPRLVQEKMNSPKAPTTIERLKSAFTKEGRTFQLYKLKFSTSEAARRKLFGQLDEYIRKLEALLDISEQNANLGYRQTSVTGFAAADEALCSFWLQASKLFKAITSAWGCPCSQHDAKLLLQHRTSLKEDFQVIFTQFASSQWEICRTRISGSNSAGVEATPKESTPPFLDSVPIRAPNHRNETPKKSAFWRSGKVAGSAGVAWQPSSLTLTEVGTCNVQTTTAPITALCALLRQPSTPYCGYLAADEDGRYHIYTVSHRTVPTFHSITLDQLLLGTDNTLNFPKLTREQRYTLSLTIASSFLQLFHSPWLPPLLQKSDIFFTTSTSTPQGLPLLDQPHLNSTFTSTTTTTINNNVGNSSTPTTQAPQVEVPHYTDALSHLGIILLELCFGARLDEQPHRTQWPFGSCAAEKAVFDVAAAREWQRDVKEEAGFAYAEAVGWCLGGCAQLGGITAAPERWRRDMLRRVVLPLQRCCEYLKRDWT</sequence>
<dbReference type="EMBL" id="JAUIQD010000001">
    <property type="protein sequence ID" value="KAK3363767.1"/>
    <property type="molecule type" value="Genomic_DNA"/>
</dbReference>
<dbReference type="InterPro" id="IPR056002">
    <property type="entry name" value="DUF7580"/>
</dbReference>
<evidence type="ECO:0000256" key="1">
    <source>
        <dbReference type="SAM" id="MobiDB-lite"/>
    </source>
</evidence>
<feature type="domain" description="DUF7580" evidence="2">
    <location>
        <begin position="343"/>
        <end position="597"/>
    </location>
</feature>
<reference evidence="3" key="2">
    <citation type="submission" date="2023-06" db="EMBL/GenBank/DDBJ databases">
        <authorList>
            <consortium name="Lawrence Berkeley National Laboratory"/>
            <person name="Haridas S."/>
            <person name="Hensen N."/>
            <person name="Bonometti L."/>
            <person name="Westerberg I."/>
            <person name="Brannstrom I.O."/>
            <person name="Guillou S."/>
            <person name="Cros-Aarteil S."/>
            <person name="Calhoun S."/>
            <person name="Kuo A."/>
            <person name="Mondo S."/>
            <person name="Pangilinan J."/>
            <person name="Riley R."/>
            <person name="Labutti K."/>
            <person name="Andreopoulos B."/>
            <person name="Lipzen A."/>
            <person name="Chen C."/>
            <person name="Yanf M."/>
            <person name="Daum C."/>
            <person name="Ng V."/>
            <person name="Clum A."/>
            <person name="Steindorff A."/>
            <person name="Ohm R."/>
            <person name="Martin F."/>
            <person name="Silar P."/>
            <person name="Natvig D."/>
            <person name="Lalanne C."/>
            <person name="Gautier V."/>
            <person name="Ament-Velasquez S.L."/>
            <person name="Kruys A."/>
            <person name="Hutchinson M.I."/>
            <person name="Powell A.J."/>
            <person name="Barry K."/>
            <person name="Miller A.N."/>
            <person name="Grigoriev I.V."/>
            <person name="Debuchy R."/>
            <person name="Gladieux P."/>
            <person name="Thoren M.H."/>
            <person name="Johannesson H."/>
        </authorList>
    </citation>
    <scope>NUCLEOTIDE SEQUENCE</scope>
    <source>
        <strain evidence="3">CBS 955.72</strain>
    </source>
</reference>
<comment type="caution">
    <text evidence="3">The sequence shown here is derived from an EMBL/GenBank/DDBJ whole genome shotgun (WGS) entry which is preliminary data.</text>
</comment>
<evidence type="ECO:0000259" key="2">
    <source>
        <dbReference type="Pfam" id="PF24476"/>
    </source>
</evidence>
<gene>
    <name evidence="3" type="ORF">B0T25DRAFT_528416</name>
</gene>
<accession>A0AAJ0MKH9</accession>
<keyword evidence="4" id="KW-1185">Reference proteome</keyword>
<proteinExistence type="predicted"/>
<dbReference type="PANTHER" id="PTHR35186:SF4">
    <property type="entry name" value="PRION-INHIBITION AND PROPAGATION HELO DOMAIN-CONTAINING PROTEIN"/>
    <property type="match status" value="1"/>
</dbReference>
<dbReference type="Pfam" id="PF24476">
    <property type="entry name" value="DUF7580"/>
    <property type="match status" value="1"/>
</dbReference>
<protein>
    <recommendedName>
        <fullName evidence="2">DUF7580 domain-containing protein</fullName>
    </recommendedName>
</protein>
<reference evidence="3" key="1">
    <citation type="journal article" date="2023" name="Mol. Phylogenet. Evol.">
        <title>Genome-scale phylogeny and comparative genomics of the fungal order Sordariales.</title>
        <authorList>
            <person name="Hensen N."/>
            <person name="Bonometti L."/>
            <person name="Westerberg I."/>
            <person name="Brannstrom I.O."/>
            <person name="Guillou S."/>
            <person name="Cros-Aarteil S."/>
            <person name="Calhoun S."/>
            <person name="Haridas S."/>
            <person name="Kuo A."/>
            <person name="Mondo S."/>
            <person name="Pangilinan J."/>
            <person name="Riley R."/>
            <person name="LaButti K."/>
            <person name="Andreopoulos B."/>
            <person name="Lipzen A."/>
            <person name="Chen C."/>
            <person name="Yan M."/>
            <person name="Daum C."/>
            <person name="Ng V."/>
            <person name="Clum A."/>
            <person name="Steindorff A."/>
            <person name="Ohm R.A."/>
            <person name="Martin F."/>
            <person name="Silar P."/>
            <person name="Natvig D.O."/>
            <person name="Lalanne C."/>
            <person name="Gautier V."/>
            <person name="Ament-Velasquez S.L."/>
            <person name="Kruys A."/>
            <person name="Hutchinson M.I."/>
            <person name="Powell A.J."/>
            <person name="Barry K."/>
            <person name="Miller A.N."/>
            <person name="Grigoriev I.V."/>
            <person name="Debuchy R."/>
            <person name="Gladieux P."/>
            <person name="Hiltunen Thoren M."/>
            <person name="Johannesson H."/>
        </authorList>
    </citation>
    <scope>NUCLEOTIDE SEQUENCE</scope>
    <source>
        <strain evidence="3">CBS 955.72</strain>
    </source>
</reference>
<dbReference type="PANTHER" id="PTHR35186">
    <property type="entry name" value="ANK_REP_REGION DOMAIN-CONTAINING PROTEIN"/>
    <property type="match status" value="1"/>
</dbReference>